<dbReference type="OrthoDB" id="5244165at2759"/>
<dbReference type="Proteomes" id="UP001152049">
    <property type="component" value="Unassembled WGS sequence"/>
</dbReference>
<dbReference type="Pfam" id="PF20516">
    <property type="entry name" value="PDDEXK_12"/>
    <property type="match status" value="1"/>
</dbReference>
<evidence type="ECO:0000313" key="3">
    <source>
        <dbReference type="EMBL" id="KAJ4253974.1"/>
    </source>
</evidence>
<evidence type="ECO:0000259" key="2">
    <source>
        <dbReference type="Pfam" id="PF20516"/>
    </source>
</evidence>
<reference evidence="3" key="1">
    <citation type="submission" date="2022-09" db="EMBL/GenBank/DDBJ databases">
        <title>Fusarium specimens isolated from Avocado Roots.</title>
        <authorList>
            <person name="Stajich J."/>
            <person name="Roper C."/>
            <person name="Heimlech-Rivalta G."/>
        </authorList>
    </citation>
    <scope>NUCLEOTIDE SEQUENCE</scope>
    <source>
        <strain evidence="3">CF00136</strain>
    </source>
</reference>
<dbReference type="EMBL" id="JAOQAZ010000023">
    <property type="protein sequence ID" value="KAJ4253974.1"/>
    <property type="molecule type" value="Genomic_DNA"/>
</dbReference>
<comment type="caution">
    <text evidence="3">The sequence shown here is derived from an EMBL/GenBank/DDBJ whole genome shotgun (WGS) entry which is preliminary data.</text>
</comment>
<proteinExistence type="predicted"/>
<evidence type="ECO:0000256" key="1">
    <source>
        <dbReference type="SAM" id="MobiDB-lite"/>
    </source>
</evidence>
<feature type="region of interest" description="Disordered" evidence="1">
    <location>
        <begin position="127"/>
        <end position="152"/>
    </location>
</feature>
<feature type="compositionally biased region" description="Low complexity" evidence="1">
    <location>
        <begin position="135"/>
        <end position="146"/>
    </location>
</feature>
<dbReference type="InterPro" id="IPR046797">
    <property type="entry name" value="PDDEXK_12"/>
</dbReference>
<evidence type="ECO:0000313" key="4">
    <source>
        <dbReference type="Proteomes" id="UP001152049"/>
    </source>
</evidence>
<feature type="compositionally biased region" description="Polar residues" evidence="1">
    <location>
        <begin position="64"/>
        <end position="73"/>
    </location>
</feature>
<sequence length="484" mass="54432">MDSEIVGIWVDEVNSCYPSQYNDITPIFTDFPPLDVREDHYHSMSSPPKRQRTEDTFNYRDVTDQNQDLQTTPRPDRAQQIPLRSVGNHNVSDPPGLDTSSSTDSSSAYMAALALKSSRPVFPIPTTRQYAQTESSATRSRSSSPSKHYQKTASLLNLERPVRFVKVDSLKKSLGQEIHALLQELSAVSNCEAIFPVALRTCPDFDDEDIRPFMWQSGGPSSEPGKNSEAEALNEYARLEDFKNRSLDSSNRGRSEAAWNCRVHDPLLYHFTSTLPSVDVEPVTSARIETPFRPPLRNASGDVFETSPTRTIPAASSVHKMVDFALVLQPDDELEHLIDRFLSSQSMGYNTINQTKYEPLRCRPAPICIETKTVSGTLESANVQLGVWVAAWHERIRNIMAIEGIYEKIITVPVIQVIDDVWTVLFAVDTGSEIQFLHRNLRIGDTSTISGVYQLRAAIAALSKWMKDVFEPWIKDLLRRVTTP</sequence>
<dbReference type="AlphaFoldDB" id="A0A9W8RVG6"/>
<gene>
    <name evidence="3" type="ORF">NW762_010375</name>
</gene>
<keyword evidence="4" id="KW-1185">Reference proteome</keyword>
<feature type="region of interest" description="Disordered" evidence="1">
    <location>
        <begin position="38"/>
        <end position="105"/>
    </location>
</feature>
<accession>A0A9W8RVG6</accession>
<name>A0A9W8RVG6_9HYPO</name>
<organism evidence="3 4">
    <name type="scientific">Fusarium torreyae</name>
    <dbReference type="NCBI Taxonomy" id="1237075"/>
    <lineage>
        <taxon>Eukaryota</taxon>
        <taxon>Fungi</taxon>
        <taxon>Dikarya</taxon>
        <taxon>Ascomycota</taxon>
        <taxon>Pezizomycotina</taxon>
        <taxon>Sordariomycetes</taxon>
        <taxon>Hypocreomycetidae</taxon>
        <taxon>Hypocreales</taxon>
        <taxon>Nectriaceae</taxon>
        <taxon>Fusarium</taxon>
    </lineage>
</organism>
<protein>
    <recommendedName>
        <fullName evidence="2">PD-(D/E)XK nuclease-like domain-containing protein</fullName>
    </recommendedName>
</protein>
<feature type="compositionally biased region" description="Basic and acidic residues" evidence="1">
    <location>
        <begin position="51"/>
        <end position="63"/>
    </location>
</feature>
<feature type="domain" description="PD-(D/E)XK nuclease-like" evidence="2">
    <location>
        <begin position="202"/>
        <end position="470"/>
    </location>
</feature>